<comment type="subcellular location">
    <subcellularLocation>
        <location evidence="1">Cell projection</location>
        <location evidence="1">Cilium</location>
    </subcellularLocation>
    <subcellularLocation>
        <location evidence="2">Cytoplasm</location>
        <location evidence="2">Cytoskeleton</location>
    </subcellularLocation>
</comment>
<organism evidence="11 12">
    <name type="scientific">Strigomonas culicis</name>
    <dbReference type="NCBI Taxonomy" id="28005"/>
    <lineage>
        <taxon>Eukaryota</taxon>
        <taxon>Discoba</taxon>
        <taxon>Euglenozoa</taxon>
        <taxon>Kinetoplastea</taxon>
        <taxon>Metakinetoplastina</taxon>
        <taxon>Trypanosomatida</taxon>
        <taxon>Trypanosomatidae</taxon>
        <taxon>Strigomonadinae</taxon>
        <taxon>Strigomonas</taxon>
    </lineage>
</organism>
<proteinExistence type="predicted"/>
<keyword evidence="3" id="KW-0963">Cytoplasm</keyword>
<dbReference type="Proteomes" id="UP000015354">
    <property type="component" value="Unassembled WGS sequence"/>
</dbReference>
<feature type="region of interest" description="Disordered" evidence="10">
    <location>
        <begin position="730"/>
        <end position="749"/>
    </location>
</feature>
<dbReference type="OrthoDB" id="1935234at2759"/>
<keyword evidence="11" id="KW-0969">Cilium</keyword>
<feature type="region of interest" description="Disordered" evidence="10">
    <location>
        <begin position="507"/>
        <end position="548"/>
    </location>
</feature>
<protein>
    <submittedName>
        <fullName evidence="11">Flagellar associated protein</fullName>
    </submittedName>
</protein>
<evidence type="ECO:0000256" key="2">
    <source>
        <dbReference type="ARBA" id="ARBA00004245"/>
    </source>
</evidence>
<evidence type="ECO:0000313" key="11">
    <source>
        <dbReference type="EMBL" id="EPY22124.1"/>
    </source>
</evidence>
<evidence type="ECO:0000256" key="10">
    <source>
        <dbReference type="SAM" id="MobiDB-lite"/>
    </source>
</evidence>
<keyword evidence="4" id="KW-0853">WD repeat</keyword>
<reference evidence="11 12" key="1">
    <citation type="journal article" date="2013" name="PLoS ONE">
        <title>Predicting the Proteins of Angomonas deanei, Strigomonas culicis and Their Respective Endosymbionts Reveals New Aspects of the Trypanosomatidae Family.</title>
        <authorList>
            <person name="Motta M.C."/>
            <person name="Martins A.C."/>
            <person name="de Souza S.S."/>
            <person name="Catta-Preta C.M."/>
            <person name="Silva R."/>
            <person name="Klein C.C."/>
            <person name="de Almeida L.G."/>
            <person name="de Lima Cunha O."/>
            <person name="Ciapina L.P."/>
            <person name="Brocchi M."/>
            <person name="Colabardini A.C."/>
            <person name="de Araujo Lima B."/>
            <person name="Machado C.R."/>
            <person name="de Almeida Soares C.M."/>
            <person name="Probst C.M."/>
            <person name="de Menezes C.B."/>
            <person name="Thompson C.E."/>
            <person name="Bartholomeu D.C."/>
            <person name="Gradia D.F."/>
            <person name="Pavoni D.P."/>
            <person name="Grisard E.C."/>
            <person name="Fantinatti-Garboggini F."/>
            <person name="Marchini F.K."/>
            <person name="Rodrigues-Luiz G.F."/>
            <person name="Wagner G."/>
            <person name="Goldman G.H."/>
            <person name="Fietto J.L."/>
            <person name="Elias M.C."/>
            <person name="Goldman M.H."/>
            <person name="Sagot M.F."/>
            <person name="Pereira M."/>
            <person name="Stoco P.H."/>
            <person name="de Mendonca-Neto R.P."/>
            <person name="Teixeira S.M."/>
            <person name="Maciel T.E."/>
            <person name="de Oliveira Mendes T.A."/>
            <person name="Urmenyi T.P."/>
            <person name="de Souza W."/>
            <person name="Schenkman S."/>
            <person name="de Vasconcelos A.T."/>
        </authorList>
    </citation>
    <scope>NUCLEOTIDE SEQUENCE [LARGE SCALE GENOMIC DNA]</scope>
</reference>
<feature type="compositionally biased region" description="Basic and acidic residues" evidence="10">
    <location>
        <begin position="277"/>
        <end position="290"/>
    </location>
</feature>
<keyword evidence="7" id="KW-0206">Cytoskeleton</keyword>
<keyword evidence="12" id="KW-1185">Reference proteome</keyword>
<feature type="coiled-coil region" evidence="9">
    <location>
        <begin position="558"/>
        <end position="606"/>
    </location>
</feature>
<evidence type="ECO:0000256" key="7">
    <source>
        <dbReference type="ARBA" id="ARBA00023212"/>
    </source>
</evidence>
<evidence type="ECO:0000256" key="1">
    <source>
        <dbReference type="ARBA" id="ARBA00004138"/>
    </source>
</evidence>
<feature type="coiled-coil region" evidence="9">
    <location>
        <begin position="1018"/>
        <end position="1052"/>
    </location>
</feature>
<dbReference type="GO" id="GO:0005929">
    <property type="term" value="C:cilium"/>
    <property type="evidence" value="ECO:0007669"/>
    <property type="project" value="UniProtKB-SubCell"/>
</dbReference>
<feature type="coiled-coil region" evidence="9">
    <location>
        <begin position="471"/>
        <end position="498"/>
    </location>
</feature>
<keyword evidence="6 9" id="KW-0175">Coiled coil</keyword>
<keyword evidence="5" id="KW-0677">Repeat</keyword>
<keyword evidence="8" id="KW-0966">Cell projection</keyword>
<dbReference type="EMBL" id="ATMH01008337">
    <property type="protein sequence ID" value="EPY22124.1"/>
    <property type="molecule type" value="Genomic_DNA"/>
</dbReference>
<gene>
    <name evidence="11" type="ORF">STCU_08337</name>
</gene>
<dbReference type="AlphaFoldDB" id="S9TZV8"/>
<evidence type="ECO:0000256" key="6">
    <source>
        <dbReference type="ARBA" id="ARBA00023054"/>
    </source>
</evidence>
<feature type="compositionally biased region" description="Basic and acidic residues" evidence="10">
    <location>
        <begin position="329"/>
        <end position="345"/>
    </location>
</feature>
<evidence type="ECO:0000256" key="9">
    <source>
        <dbReference type="SAM" id="Coils"/>
    </source>
</evidence>
<accession>S9TZV8</accession>
<name>S9TZV8_9TRYP</name>
<feature type="compositionally biased region" description="Basic residues" evidence="10">
    <location>
        <begin position="527"/>
        <end position="537"/>
    </location>
</feature>
<feature type="compositionally biased region" description="Low complexity" evidence="10">
    <location>
        <begin position="293"/>
        <end position="302"/>
    </location>
</feature>
<evidence type="ECO:0000256" key="4">
    <source>
        <dbReference type="ARBA" id="ARBA00022574"/>
    </source>
</evidence>
<evidence type="ECO:0000313" key="12">
    <source>
        <dbReference type="Proteomes" id="UP000015354"/>
    </source>
</evidence>
<feature type="region of interest" description="Disordered" evidence="10">
    <location>
        <begin position="260"/>
        <end position="345"/>
    </location>
</feature>
<dbReference type="GO" id="GO:0005856">
    <property type="term" value="C:cytoskeleton"/>
    <property type="evidence" value="ECO:0007669"/>
    <property type="project" value="UniProtKB-SubCell"/>
</dbReference>
<feature type="compositionally biased region" description="Acidic residues" evidence="10">
    <location>
        <begin position="263"/>
        <end position="273"/>
    </location>
</feature>
<dbReference type="PANTHER" id="PTHR14885:SF3">
    <property type="entry name" value="CILIA- AND FLAGELLA-ASSOCIATED PROTEIN 44"/>
    <property type="match status" value="1"/>
</dbReference>
<evidence type="ECO:0000256" key="8">
    <source>
        <dbReference type="ARBA" id="ARBA00023273"/>
    </source>
</evidence>
<comment type="caution">
    <text evidence="11">The sequence shown here is derived from an EMBL/GenBank/DDBJ whole genome shotgun (WGS) entry which is preliminary data.</text>
</comment>
<evidence type="ECO:0000256" key="5">
    <source>
        <dbReference type="ARBA" id="ARBA00022737"/>
    </source>
</evidence>
<dbReference type="PANTHER" id="PTHR14885">
    <property type="entry name" value="CILIA- AND FLAGELLA-ASSOCIATED PROTEIN 43-RELATED"/>
    <property type="match status" value="1"/>
</dbReference>
<evidence type="ECO:0000256" key="3">
    <source>
        <dbReference type="ARBA" id="ARBA00022490"/>
    </source>
</evidence>
<keyword evidence="11" id="KW-0282">Flagellum</keyword>
<sequence length="1062" mass="121081">MPESLCLSSDATELLVVCDNNHILLRSLSAAASVSLAGMSHDGTLPHAVKGAHVSFDGTTIVTVGAEGLAVSQLRDGCAPPQPVGPRAAVPKKSAVPVAEAPAKREAVAAEAAAAPLLSIQEQKELDDRKRAEAQQQLVIAQFLEKVKDVHEEYADVLELNSELPPALQLTREELQLDPLIEEYLAQEKESRVKEARKKYMVEAAREDIKTFKLRRRFVDNLLFDRILLHAFSNEFTVATFRAVNPETAIARLEEQIARMDASDDDKDEEEPGAEAGGHHGDGTDADATHPLDGAAAQGVDQADGKDGLSSTAAKTAAQKHMSASVKQQLDKLDERRKERDGRRKGYERILARRPDPRIDDRELALQIQHDLENRGECILRSDAEFKSAKPFLPTVRAKLKRLIFLEKYLVDMKTKFNAKFFSAREEKREKVVELNRMRSRIGVINQLLGDESFVSTVVLMTPEEEPEKRFELTRSELDEYSRRKEEERHRLEQEKKAQRGFGADLAGAQTAAPQSPPHASFDGGTKQRRSGPKLKGGRNSLQDRGSRASIIFHTMSRERVNNEVKQKLENVKLSELEEEEREIQKLQLRTERQELDRRCARLITEFDDKLMKLLQERTAIDTDLCLADMHVLLLFREYQLLLVYRSRDKALRKEMRHLRQRAVLLHKQFSELQDQMGQREKQLAVLSERKKENKAAGETYINDNFPADRVPYVLKVFNRKIKRKLLDEDDDNDDITSDDEDEEDAEDDVVEEICPASCSQESWDYVLRLRTNRLDIIDALTACKAAMEGFVKQQTTIQERDLKENTVAIQACEAKVKEMECKKRKELNMLNTIVPLKCHQVKSLTRDELVPRDLKSEDVVVIAEEEMTNLVQHIQALAMTKQDRRESLQESSLLMQTLQQRKADVQKIHTVWEGKVHEVMMLKFGQHVDLEMLESCGTSRRIEAQREALRQLELRWGREVRQQEARIATLRDKLQRKLIQNTHLLQDFGTYEGERQKTEKLLAESTAKTSSKFKVARIATQEDRENLRELITAQQEEIAALSGEIVMLKRKGGHAYSPSMF</sequence>